<dbReference type="PROSITE" id="PS50004">
    <property type="entry name" value="C2"/>
    <property type="match status" value="1"/>
</dbReference>
<dbReference type="InterPro" id="IPR036034">
    <property type="entry name" value="PDZ_sf"/>
</dbReference>
<evidence type="ECO:0000313" key="5">
    <source>
        <dbReference type="Proteomes" id="UP001152759"/>
    </source>
</evidence>
<dbReference type="Gene3D" id="2.30.42.10">
    <property type="match status" value="1"/>
</dbReference>
<dbReference type="CDD" id="cd00136">
    <property type="entry name" value="PDZ_canonical"/>
    <property type="match status" value="1"/>
</dbReference>
<feature type="compositionally biased region" description="Polar residues" evidence="1">
    <location>
        <begin position="176"/>
        <end position="186"/>
    </location>
</feature>
<dbReference type="SMART" id="SM00228">
    <property type="entry name" value="PDZ"/>
    <property type="match status" value="1"/>
</dbReference>
<proteinExistence type="predicted"/>
<dbReference type="SUPFAM" id="SSF50156">
    <property type="entry name" value="PDZ domain-like"/>
    <property type="match status" value="1"/>
</dbReference>
<dbReference type="PANTHER" id="PTHR46848:SF1">
    <property type="entry name" value="REGULATOR OF G-PROTEIN SIGNALING 3"/>
    <property type="match status" value="1"/>
</dbReference>
<evidence type="ECO:0000259" key="2">
    <source>
        <dbReference type="PROSITE" id="PS50004"/>
    </source>
</evidence>
<feature type="domain" description="PDZ" evidence="3">
    <location>
        <begin position="903"/>
        <end position="981"/>
    </location>
</feature>
<dbReference type="InterPro" id="IPR035892">
    <property type="entry name" value="C2_domain_sf"/>
</dbReference>
<feature type="region of interest" description="Disordered" evidence="1">
    <location>
        <begin position="887"/>
        <end position="907"/>
    </location>
</feature>
<dbReference type="InterPro" id="IPR001478">
    <property type="entry name" value="PDZ"/>
</dbReference>
<dbReference type="GO" id="GO:0005634">
    <property type="term" value="C:nucleus"/>
    <property type="evidence" value="ECO:0007669"/>
    <property type="project" value="TreeGrafter"/>
</dbReference>
<reference evidence="4" key="1">
    <citation type="submission" date="2021-12" db="EMBL/GenBank/DDBJ databases">
        <authorList>
            <person name="King R."/>
        </authorList>
    </citation>
    <scope>NUCLEOTIDE SEQUENCE</scope>
</reference>
<dbReference type="SUPFAM" id="SSF49562">
    <property type="entry name" value="C2 domain (Calcium/lipid-binding domain, CaLB)"/>
    <property type="match status" value="1"/>
</dbReference>
<dbReference type="GO" id="GO:0005886">
    <property type="term" value="C:plasma membrane"/>
    <property type="evidence" value="ECO:0007669"/>
    <property type="project" value="TreeGrafter"/>
</dbReference>
<evidence type="ECO:0000259" key="3">
    <source>
        <dbReference type="PROSITE" id="PS50106"/>
    </source>
</evidence>
<feature type="compositionally biased region" description="Basic and acidic residues" evidence="1">
    <location>
        <begin position="165"/>
        <end position="175"/>
    </location>
</feature>
<dbReference type="Gene3D" id="2.60.40.150">
    <property type="entry name" value="C2 domain"/>
    <property type="match status" value="1"/>
</dbReference>
<protein>
    <submittedName>
        <fullName evidence="4">Uncharacterized protein</fullName>
    </submittedName>
</protein>
<dbReference type="PROSITE" id="PS50106">
    <property type="entry name" value="PDZ"/>
    <property type="match status" value="1"/>
</dbReference>
<dbReference type="InterPro" id="IPR000008">
    <property type="entry name" value="C2_dom"/>
</dbReference>
<sequence>MLKWTVCQKQQNLTSSNFGSSAIQSVSSGPCYPICRTNVKIHGTSKSRARRVSIRQLNKENRQCHKSIEQKVICTEASMGAESPRLRNSMNMRLEGLPVALRDVSNHFSPRLDHASLSDSIDRVQKRRSCSKRQKKSPCSVSSHKRLQRRESEPPYFIHEDEDENGTKDRGKNETKSVSVMSPNNSPKKKQPCLDVHHCIKLEASPTTAACSTSAVGQPQTAKERIVGSKSPDLNSALVTPPPTICPPDRLRSPSPILPASTPTHYDNPVHFALEHSPPAEPDLLLHKELPIARTYSRSKIPRHLFQDLQEVQLEAQSAAKDILNTSSDLLERKFRKRQKNVKNKGMPCDVSPLARKLAWLRLNTQLTKNRVPPQEPAFEPPTAIDSMEPEEDATAVTARHLPDVILRNRQCLNPFSSNLCDVGEQLDNLEDINNPNLTNNNRVSKRRGACFNDLSFLLNAPLFGNEDIPPTLKRQRVIIRRRPRNSNSGCKEEMESLSKIPRRRGLSSSVLTLPNGIPSPFTQFNVSLTAGGNGSTLGFNCTPAKRPDFILLDDLVPIPGDVGVNNNNKKRSNNNDVTEIESIEGIEPLSNTQTATLSLPCSSITPITVATEESIMDETIALTRKMNQWKRKLNKKKLNFEDTDRDLDVSSGSSCSESTWDSHAMRLKTPRLAAHFSPNSSFEQGSSIASLKTDETDIKMSSDAELELSLSVQSNIVFAYIKRGKNLTKAIGCTPLNAYVKVNLVPAASEKTYYRTCVRKNSMNPRFDQKFSMEITEADHSKRILFSVWHRDRAKGRSEFLGCVSFALKNAAEKEISGNFRLLGPGANKIQHVLSTPTSQNSVAGMMADQLDSSGEETLSAEENPTPIHDPEDSLFLRHLELDPPGSKLESRRGGRTPFTTTRKLTKAPGQSFGFSIAWTHPPRVERVELGMPADRAGLRPGDSVVFINKVNVVTLPEEEVLSLIKACGNQLSIEVYRRIVPSGMINRGSTPGPPVPVPEKTSILPPRSVSSPGAVGLPFDGDRQSKSRLQHPQITFTTEVGAGIMV</sequence>
<dbReference type="AlphaFoldDB" id="A0A9P0A4Y9"/>
<feature type="region of interest" description="Disordered" evidence="1">
    <location>
        <begin position="1005"/>
        <end position="1030"/>
    </location>
</feature>
<keyword evidence="5" id="KW-1185">Reference proteome</keyword>
<dbReference type="EMBL" id="OU963863">
    <property type="protein sequence ID" value="CAH0384662.1"/>
    <property type="molecule type" value="Genomic_DNA"/>
</dbReference>
<dbReference type="Pfam" id="PF00595">
    <property type="entry name" value="PDZ"/>
    <property type="match status" value="1"/>
</dbReference>
<evidence type="ECO:0000313" key="4">
    <source>
        <dbReference type="EMBL" id="CAH0384662.1"/>
    </source>
</evidence>
<dbReference type="Pfam" id="PF00168">
    <property type="entry name" value="C2"/>
    <property type="match status" value="1"/>
</dbReference>
<feature type="region of interest" description="Disordered" evidence="1">
    <location>
        <begin position="119"/>
        <end position="191"/>
    </location>
</feature>
<organism evidence="4 5">
    <name type="scientific">Bemisia tabaci</name>
    <name type="common">Sweetpotato whitefly</name>
    <name type="synonym">Aleurodes tabaci</name>
    <dbReference type="NCBI Taxonomy" id="7038"/>
    <lineage>
        <taxon>Eukaryota</taxon>
        <taxon>Metazoa</taxon>
        <taxon>Ecdysozoa</taxon>
        <taxon>Arthropoda</taxon>
        <taxon>Hexapoda</taxon>
        <taxon>Insecta</taxon>
        <taxon>Pterygota</taxon>
        <taxon>Neoptera</taxon>
        <taxon>Paraneoptera</taxon>
        <taxon>Hemiptera</taxon>
        <taxon>Sternorrhyncha</taxon>
        <taxon>Aleyrodoidea</taxon>
        <taxon>Aleyrodidae</taxon>
        <taxon>Aleyrodinae</taxon>
        <taxon>Bemisia</taxon>
    </lineage>
</organism>
<dbReference type="SMART" id="SM00239">
    <property type="entry name" value="C2"/>
    <property type="match status" value="1"/>
</dbReference>
<evidence type="ECO:0000256" key="1">
    <source>
        <dbReference type="SAM" id="MobiDB-lite"/>
    </source>
</evidence>
<dbReference type="PANTHER" id="PTHR46848">
    <property type="entry name" value="REGULATOR OF G-PROTEIN SIGNALING 3"/>
    <property type="match status" value="1"/>
</dbReference>
<gene>
    <name evidence="4" type="ORF">BEMITA_LOCUS3963</name>
</gene>
<dbReference type="Proteomes" id="UP001152759">
    <property type="component" value="Chromosome 2"/>
</dbReference>
<accession>A0A9P0A4Y9</accession>
<feature type="domain" description="C2" evidence="2">
    <location>
        <begin position="703"/>
        <end position="824"/>
    </location>
</feature>
<feature type="compositionally biased region" description="Basic residues" evidence="1">
    <location>
        <begin position="125"/>
        <end position="136"/>
    </location>
</feature>
<name>A0A9P0A4Y9_BEMTA</name>